<dbReference type="RefSeq" id="WP_264135897.1">
    <property type="nucleotide sequence ID" value="NZ_JAOYOD010000001.1"/>
</dbReference>
<proteinExistence type="inferred from homology"/>
<dbReference type="InterPro" id="IPR051803">
    <property type="entry name" value="TA_system_RelE-like_toxin"/>
</dbReference>
<dbReference type="InterPro" id="IPR035093">
    <property type="entry name" value="RelE/ParE_toxin_dom_sf"/>
</dbReference>
<name>A0ABT3CN66_9BACT</name>
<protein>
    <submittedName>
        <fullName evidence="3">Type II toxin-antitoxin system RelE/ParE family toxin</fullName>
    </submittedName>
</protein>
<dbReference type="EMBL" id="JAOYOD010000001">
    <property type="protein sequence ID" value="MCV9385101.1"/>
    <property type="molecule type" value="Genomic_DNA"/>
</dbReference>
<keyword evidence="4" id="KW-1185">Reference proteome</keyword>
<dbReference type="Pfam" id="PF05016">
    <property type="entry name" value="ParE_toxin"/>
    <property type="match status" value="1"/>
</dbReference>
<dbReference type="InterPro" id="IPR007712">
    <property type="entry name" value="RelE/ParE_toxin"/>
</dbReference>
<dbReference type="PANTHER" id="PTHR33755">
    <property type="entry name" value="TOXIN PARE1-RELATED"/>
    <property type="match status" value="1"/>
</dbReference>
<evidence type="ECO:0000313" key="4">
    <source>
        <dbReference type="Proteomes" id="UP001300692"/>
    </source>
</evidence>
<comment type="caution">
    <text evidence="3">The sequence shown here is derived from an EMBL/GenBank/DDBJ whole genome shotgun (WGS) entry which is preliminary data.</text>
</comment>
<accession>A0ABT3CN66</accession>
<keyword evidence="2" id="KW-1277">Toxin-antitoxin system</keyword>
<evidence type="ECO:0000256" key="1">
    <source>
        <dbReference type="ARBA" id="ARBA00006226"/>
    </source>
</evidence>
<organism evidence="3 4">
    <name type="scientific">Reichenbachiella ulvae</name>
    <dbReference type="NCBI Taxonomy" id="2980104"/>
    <lineage>
        <taxon>Bacteria</taxon>
        <taxon>Pseudomonadati</taxon>
        <taxon>Bacteroidota</taxon>
        <taxon>Cytophagia</taxon>
        <taxon>Cytophagales</taxon>
        <taxon>Reichenbachiellaceae</taxon>
        <taxon>Reichenbachiella</taxon>
    </lineage>
</organism>
<gene>
    <name evidence="3" type="ORF">N7U62_00420</name>
</gene>
<comment type="similarity">
    <text evidence="1">Belongs to the RelE toxin family.</text>
</comment>
<evidence type="ECO:0000256" key="2">
    <source>
        <dbReference type="ARBA" id="ARBA00022649"/>
    </source>
</evidence>
<dbReference type="Gene3D" id="3.30.2310.20">
    <property type="entry name" value="RelE-like"/>
    <property type="match status" value="1"/>
</dbReference>
<sequence>MKEVRWTETAKQTLIETSNFIRDLWNVQIQENFLDQLEYRIKQLQQNPELGPAFEQTDFRKLTIHKSVSLFYINKRDFIKLLVIWDNRSDPDQLFKKLTEASRN</sequence>
<reference evidence="3 4" key="1">
    <citation type="submission" date="2022-10" db="EMBL/GenBank/DDBJ databases">
        <title>Comparative genomics and taxonomic characterization of three novel marine species of genus Reichenbachiella exhibiting antioxidant and polysaccharide degradation activities.</title>
        <authorList>
            <person name="Muhammad N."/>
            <person name="Lee Y.-J."/>
            <person name="Ko J."/>
            <person name="Kim S.-G."/>
        </authorList>
    </citation>
    <scope>NUCLEOTIDE SEQUENCE [LARGE SCALE GENOMIC DNA]</scope>
    <source>
        <strain evidence="3 4">ABR2-5</strain>
    </source>
</reference>
<dbReference type="Proteomes" id="UP001300692">
    <property type="component" value="Unassembled WGS sequence"/>
</dbReference>
<evidence type="ECO:0000313" key="3">
    <source>
        <dbReference type="EMBL" id="MCV9385101.1"/>
    </source>
</evidence>